<dbReference type="Proteomes" id="UP001431783">
    <property type="component" value="Unassembled WGS sequence"/>
</dbReference>
<feature type="region of interest" description="Disordered" evidence="1">
    <location>
        <begin position="1"/>
        <end position="22"/>
    </location>
</feature>
<protein>
    <submittedName>
        <fullName evidence="2">Uncharacterized protein</fullName>
    </submittedName>
</protein>
<accession>A0AAW1TN59</accession>
<comment type="caution">
    <text evidence="2">The sequence shown here is derived from an EMBL/GenBank/DDBJ whole genome shotgun (WGS) entry which is preliminary data.</text>
</comment>
<organism evidence="2 3">
    <name type="scientific">Henosepilachna vigintioctopunctata</name>
    <dbReference type="NCBI Taxonomy" id="420089"/>
    <lineage>
        <taxon>Eukaryota</taxon>
        <taxon>Metazoa</taxon>
        <taxon>Ecdysozoa</taxon>
        <taxon>Arthropoda</taxon>
        <taxon>Hexapoda</taxon>
        <taxon>Insecta</taxon>
        <taxon>Pterygota</taxon>
        <taxon>Neoptera</taxon>
        <taxon>Endopterygota</taxon>
        <taxon>Coleoptera</taxon>
        <taxon>Polyphaga</taxon>
        <taxon>Cucujiformia</taxon>
        <taxon>Coccinelloidea</taxon>
        <taxon>Coccinellidae</taxon>
        <taxon>Epilachninae</taxon>
        <taxon>Epilachnini</taxon>
        <taxon>Henosepilachna</taxon>
    </lineage>
</organism>
<gene>
    <name evidence="2" type="ORF">WA026_003376</name>
</gene>
<dbReference type="AlphaFoldDB" id="A0AAW1TN59"/>
<keyword evidence="3" id="KW-1185">Reference proteome</keyword>
<evidence type="ECO:0000256" key="1">
    <source>
        <dbReference type="SAM" id="MobiDB-lite"/>
    </source>
</evidence>
<dbReference type="EMBL" id="JARQZJ010000001">
    <property type="protein sequence ID" value="KAK9869631.1"/>
    <property type="molecule type" value="Genomic_DNA"/>
</dbReference>
<sequence>MVKVRDEPEIEPQNGSRKFPLIQQPLPMNSNPLKACNNQNHLHQHRIYHHYTYYHHYSINQSETDVLSSGSGDSAAPKFYFGPGFEPQASGTGGCAVHDQARPGNDPKNQEYVVLFHVNPGVTISFQIGDTTEILRGFSSPRDTSFHSIPRSFISCIFVPPIEEPIHQPTNFDVIQVSILTFDSHVR</sequence>
<proteinExistence type="predicted"/>
<evidence type="ECO:0000313" key="3">
    <source>
        <dbReference type="Proteomes" id="UP001431783"/>
    </source>
</evidence>
<evidence type="ECO:0000313" key="2">
    <source>
        <dbReference type="EMBL" id="KAK9869631.1"/>
    </source>
</evidence>
<name>A0AAW1TN59_9CUCU</name>
<reference evidence="2 3" key="1">
    <citation type="submission" date="2023-03" db="EMBL/GenBank/DDBJ databases">
        <title>Genome insight into feeding habits of ladybird beetles.</title>
        <authorList>
            <person name="Li H.-S."/>
            <person name="Huang Y.-H."/>
            <person name="Pang H."/>
        </authorList>
    </citation>
    <scope>NUCLEOTIDE SEQUENCE [LARGE SCALE GENOMIC DNA]</scope>
    <source>
        <strain evidence="2">SYSU_2023b</strain>
        <tissue evidence="2">Whole body</tissue>
    </source>
</reference>